<evidence type="ECO:0000256" key="1">
    <source>
        <dbReference type="ARBA" id="ARBA00002654"/>
    </source>
</evidence>
<evidence type="ECO:0000313" key="15">
    <source>
        <dbReference type="EMBL" id="OVF05442.1"/>
    </source>
</evidence>
<dbReference type="PANTHER" id="PTHR45929">
    <property type="entry name" value="JAK PATHWAY SIGNAL TRANSDUCTION ADAPTOR MOLECULE"/>
    <property type="match status" value="1"/>
</dbReference>
<dbReference type="InterPro" id="IPR002014">
    <property type="entry name" value="VHS_dom"/>
</dbReference>
<feature type="domain" description="VHS" evidence="14">
    <location>
        <begin position="11"/>
        <end position="142"/>
    </location>
</feature>
<dbReference type="SMART" id="SM00326">
    <property type="entry name" value="SH3"/>
    <property type="match status" value="1"/>
</dbReference>
<dbReference type="GO" id="GO:0006623">
    <property type="term" value="P:protein targeting to vacuole"/>
    <property type="evidence" value="ECO:0007669"/>
    <property type="project" value="EnsemblFungi"/>
</dbReference>
<evidence type="ECO:0000256" key="11">
    <source>
        <dbReference type="PROSITE-ProRule" id="PRU00192"/>
    </source>
</evidence>
<feature type="region of interest" description="Disordered" evidence="12">
    <location>
        <begin position="396"/>
        <end position="418"/>
    </location>
</feature>
<evidence type="ECO:0000259" key="14">
    <source>
        <dbReference type="PROSITE" id="PS50179"/>
    </source>
</evidence>
<dbReference type="SUPFAM" id="SSF50044">
    <property type="entry name" value="SH3-domain"/>
    <property type="match status" value="1"/>
</dbReference>
<feature type="region of interest" description="Disordered" evidence="12">
    <location>
        <begin position="432"/>
        <end position="475"/>
    </location>
</feature>
<evidence type="ECO:0000313" key="16">
    <source>
        <dbReference type="Proteomes" id="UP000195602"/>
    </source>
</evidence>
<keyword evidence="8" id="KW-0967">Endosome</keyword>
<dbReference type="GO" id="GO:0035091">
    <property type="term" value="F:phosphatidylinositol binding"/>
    <property type="evidence" value="ECO:0007669"/>
    <property type="project" value="InterPro"/>
</dbReference>
<dbReference type="GO" id="GO:0019904">
    <property type="term" value="F:protein domain specific binding"/>
    <property type="evidence" value="ECO:0007669"/>
    <property type="project" value="EnsemblFungi"/>
</dbReference>
<dbReference type="PRINTS" id="PR00452">
    <property type="entry name" value="SH3DOMAIN"/>
</dbReference>
<dbReference type="PROSITE" id="PS50330">
    <property type="entry name" value="UIM"/>
    <property type="match status" value="1"/>
</dbReference>
<proteinExistence type="inferred from homology"/>
<feature type="compositionally biased region" description="Polar residues" evidence="12">
    <location>
        <begin position="447"/>
        <end position="463"/>
    </location>
</feature>
<feature type="compositionally biased region" description="Low complexity" evidence="12">
    <location>
        <begin position="402"/>
        <end position="413"/>
    </location>
</feature>
<dbReference type="GO" id="GO:0010008">
    <property type="term" value="C:endosome membrane"/>
    <property type="evidence" value="ECO:0007669"/>
    <property type="project" value="UniProtKB-SubCell"/>
</dbReference>
<dbReference type="EMBL" id="LYUB02000023">
    <property type="protein sequence ID" value="OVF05442.1"/>
    <property type="molecule type" value="Genomic_DNA"/>
</dbReference>
<keyword evidence="7" id="KW-0813">Transport</keyword>
<feature type="compositionally biased region" description="Polar residues" evidence="12">
    <location>
        <begin position="189"/>
        <end position="227"/>
    </location>
</feature>
<evidence type="ECO:0000256" key="6">
    <source>
        <dbReference type="ARBA" id="ARBA00022443"/>
    </source>
</evidence>
<dbReference type="GO" id="GO:0009306">
    <property type="term" value="P:protein secretion"/>
    <property type="evidence" value="ECO:0007669"/>
    <property type="project" value="EnsemblFungi"/>
</dbReference>
<dbReference type="Gene3D" id="1.20.5.1940">
    <property type="match status" value="1"/>
</dbReference>
<dbReference type="Gene3D" id="2.30.30.40">
    <property type="entry name" value="SH3 Domains"/>
    <property type="match status" value="1"/>
</dbReference>
<name>A0AA91PVJ0_CLALS</name>
<gene>
    <name evidence="15" type="ORF">A9F13_23g00572</name>
</gene>
<dbReference type="AlphaFoldDB" id="A0AA91PVJ0"/>
<dbReference type="GO" id="GO:0043328">
    <property type="term" value="P:protein transport to vacuole involved in ubiquitin-dependent protein catabolic process via the multivesicular body sorting pathway"/>
    <property type="evidence" value="ECO:0007669"/>
    <property type="project" value="TreeGrafter"/>
</dbReference>
<dbReference type="InterPro" id="IPR050670">
    <property type="entry name" value="STAM"/>
</dbReference>
<feature type="compositionally biased region" description="Low complexity" evidence="12">
    <location>
        <begin position="435"/>
        <end position="446"/>
    </location>
</feature>
<evidence type="ECO:0000259" key="13">
    <source>
        <dbReference type="PROSITE" id="PS50002"/>
    </source>
</evidence>
<feature type="region of interest" description="Disordered" evidence="12">
    <location>
        <begin position="181"/>
        <end position="227"/>
    </location>
</feature>
<dbReference type="InterPro" id="IPR003903">
    <property type="entry name" value="UIM_dom"/>
</dbReference>
<evidence type="ECO:0000256" key="8">
    <source>
        <dbReference type="ARBA" id="ARBA00022753"/>
    </source>
</evidence>
<dbReference type="CDD" id="cd16978">
    <property type="entry name" value="VHS_HSE1"/>
    <property type="match status" value="1"/>
</dbReference>
<dbReference type="PROSITE" id="PS50179">
    <property type="entry name" value="VHS"/>
    <property type="match status" value="1"/>
</dbReference>
<dbReference type="SMART" id="SM00288">
    <property type="entry name" value="VHS"/>
    <property type="match status" value="1"/>
</dbReference>
<dbReference type="Proteomes" id="UP000195602">
    <property type="component" value="Unassembled WGS sequence"/>
</dbReference>
<dbReference type="Pfam" id="PF03127">
    <property type="entry name" value="GAT"/>
    <property type="match status" value="1"/>
</dbReference>
<dbReference type="Pfam" id="PF00790">
    <property type="entry name" value="VHS"/>
    <property type="match status" value="1"/>
</dbReference>
<dbReference type="Pfam" id="PF00018">
    <property type="entry name" value="SH3_1"/>
    <property type="match status" value="1"/>
</dbReference>
<evidence type="ECO:0000256" key="12">
    <source>
        <dbReference type="SAM" id="MobiDB-lite"/>
    </source>
</evidence>
<dbReference type="PANTHER" id="PTHR45929:SF3">
    <property type="entry name" value="JAK PATHWAY SIGNAL TRANSDUCTION ADAPTOR MOLECULE"/>
    <property type="match status" value="1"/>
</dbReference>
<evidence type="ECO:0000256" key="4">
    <source>
        <dbReference type="ARBA" id="ARBA00017923"/>
    </source>
</evidence>
<dbReference type="PROSITE" id="PS50002">
    <property type="entry name" value="SH3"/>
    <property type="match status" value="1"/>
</dbReference>
<organism evidence="15 16">
    <name type="scientific">Clavispora lusitaniae</name>
    <name type="common">Candida lusitaniae</name>
    <dbReference type="NCBI Taxonomy" id="36911"/>
    <lineage>
        <taxon>Eukaryota</taxon>
        <taxon>Fungi</taxon>
        <taxon>Dikarya</taxon>
        <taxon>Ascomycota</taxon>
        <taxon>Saccharomycotina</taxon>
        <taxon>Pichiomycetes</taxon>
        <taxon>Metschnikowiaceae</taxon>
        <taxon>Clavispora</taxon>
    </lineage>
</organism>
<feature type="region of interest" description="Disordered" evidence="12">
    <location>
        <begin position="140"/>
        <end position="162"/>
    </location>
</feature>
<dbReference type="GO" id="GO:1904669">
    <property type="term" value="P:ATP export"/>
    <property type="evidence" value="ECO:0007669"/>
    <property type="project" value="EnsemblFungi"/>
</dbReference>
<dbReference type="InterPro" id="IPR001452">
    <property type="entry name" value="SH3_domain"/>
</dbReference>
<dbReference type="GO" id="GO:0016237">
    <property type="term" value="P:microautophagy"/>
    <property type="evidence" value="ECO:0007669"/>
    <property type="project" value="EnsemblFungi"/>
</dbReference>
<evidence type="ECO:0000256" key="7">
    <source>
        <dbReference type="ARBA" id="ARBA00022448"/>
    </source>
</evidence>
<sequence length="475" mass="53077">MTELEKKISKATDPTLTGDNWQYILDTCDCITANPETNTKEAIKLIKTRLTLKDANVILRTLTLIIAVAENCGSRMKQEIASTSFLQESLIRKLGDRRLHRSIKFRIAEVISQLNDSFDSDPSLKPIRNAYETIKVKYPQYLSTPPDKPEKKTLSREDRKNEELELERALKLSVQEYERQKTERRITEDPNSGTVTEVSKGNNDITGHATNAPTNDQARGVNQDSPTSTISNVKKVCALYDLISYEPDELSFKKGDIITVIESVYRDWWRGMLPDGKVGIFPLNYVTPVIPKSAEEEARELALETRLVNIDSKKVEKLLALLSANPESVSEDEVTALYNEVIPLKTTLALLIDKYSSRKDELAALHDQVNAETKLYDSFVDQIVNLRAAPHAVVNSSYPAQSSGGRNNGSSFNYLEQQPTSAGFGNSDYARFQYAQPSGSSPSQAPVTTFTGESPSTENQGFSHHSHFPPVKNIR</sequence>
<dbReference type="GO" id="GO:0043130">
    <property type="term" value="F:ubiquitin binding"/>
    <property type="evidence" value="ECO:0007669"/>
    <property type="project" value="EnsemblFungi"/>
</dbReference>
<dbReference type="GO" id="GO:0046982">
    <property type="term" value="F:protein heterodimerization activity"/>
    <property type="evidence" value="ECO:0007669"/>
    <property type="project" value="EnsemblFungi"/>
</dbReference>
<keyword evidence="6 11" id="KW-0728">SH3 domain</keyword>
<dbReference type="InterPro" id="IPR004152">
    <property type="entry name" value="GAT_dom"/>
</dbReference>
<feature type="domain" description="SH3" evidence="13">
    <location>
        <begin position="231"/>
        <end position="291"/>
    </location>
</feature>
<dbReference type="InterPro" id="IPR036028">
    <property type="entry name" value="SH3-like_dom_sf"/>
</dbReference>
<dbReference type="GO" id="GO:0005774">
    <property type="term" value="C:vacuolar membrane"/>
    <property type="evidence" value="ECO:0007669"/>
    <property type="project" value="EnsemblFungi"/>
</dbReference>
<protein>
    <recommendedName>
        <fullName evidence="4">Class E vacuolar protein-sorting machinery protein HSE1</fullName>
    </recommendedName>
    <alternativeName>
        <fullName evidence="5">Class E vacuolar protein-sorting machinery protein hse1</fullName>
    </alternativeName>
</protein>
<evidence type="ECO:0000256" key="9">
    <source>
        <dbReference type="ARBA" id="ARBA00022927"/>
    </source>
</evidence>
<comment type="subcellular location">
    <subcellularLocation>
        <location evidence="2">Endosome membrane</location>
        <topology evidence="2">Peripheral membrane protein</topology>
        <orientation evidence="2">Cytoplasmic side</orientation>
    </subcellularLocation>
</comment>
<keyword evidence="10" id="KW-0472">Membrane</keyword>
<dbReference type="Gene3D" id="1.25.40.90">
    <property type="match status" value="1"/>
</dbReference>
<keyword evidence="9" id="KW-0653">Protein transport</keyword>
<dbReference type="KEGG" id="clus:A9F13_23g00572"/>
<comment type="function">
    <text evidence="1">Component of the ESCRT-0 complex which is the sorting receptor for ubiquitinated cargo proteins at the multivesicular body (MVB).</text>
</comment>
<dbReference type="SUPFAM" id="SSF48464">
    <property type="entry name" value="ENTH/VHS domain"/>
    <property type="match status" value="1"/>
</dbReference>
<evidence type="ECO:0000256" key="10">
    <source>
        <dbReference type="ARBA" id="ARBA00023136"/>
    </source>
</evidence>
<evidence type="ECO:0000256" key="5">
    <source>
        <dbReference type="ARBA" id="ARBA00018978"/>
    </source>
</evidence>
<accession>A0AA91PVJ0</accession>
<reference evidence="15 16" key="1">
    <citation type="submission" date="2017-04" db="EMBL/GenBank/DDBJ databases">
        <title>Draft genome of the yeast Clavispora lusitaniae type strain CBS 6936.</title>
        <authorList>
            <person name="Durrens P."/>
            <person name="Klopp C."/>
            <person name="Biteau N."/>
            <person name="Fitton-Ouhabi V."/>
            <person name="Dementhon K."/>
            <person name="Accoceberry I."/>
            <person name="Sherman D.J."/>
            <person name="Noel T."/>
        </authorList>
    </citation>
    <scope>NUCLEOTIDE SEQUENCE [LARGE SCALE GENOMIC DNA]</scope>
    <source>
        <strain evidence="15 16">CBS 6936</strain>
    </source>
</reference>
<feature type="compositionally biased region" description="Basic and acidic residues" evidence="12">
    <location>
        <begin position="147"/>
        <end position="162"/>
    </location>
</feature>
<dbReference type="OMA" id="QVYRDWW"/>
<evidence type="ECO:0000256" key="3">
    <source>
        <dbReference type="ARBA" id="ARBA00009666"/>
    </source>
</evidence>
<comment type="similarity">
    <text evidence="3">Belongs to the STAM family.</text>
</comment>
<dbReference type="GO" id="GO:1903319">
    <property type="term" value="P:positive regulation of protein maturation"/>
    <property type="evidence" value="ECO:0007669"/>
    <property type="project" value="EnsemblFungi"/>
</dbReference>
<dbReference type="InterPro" id="IPR008942">
    <property type="entry name" value="ENTH_VHS"/>
</dbReference>
<comment type="caution">
    <text evidence="15">The sequence shown here is derived from an EMBL/GenBank/DDBJ whole genome shotgun (WGS) entry which is preliminary data.</text>
</comment>
<dbReference type="GO" id="GO:0033565">
    <property type="term" value="C:ESCRT-0 complex"/>
    <property type="evidence" value="ECO:0007669"/>
    <property type="project" value="EnsemblFungi"/>
</dbReference>
<evidence type="ECO:0000256" key="2">
    <source>
        <dbReference type="ARBA" id="ARBA00004125"/>
    </source>
</evidence>